<dbReference type="Ensembl" id="ENSLLET00000043758.1">
    <property type="protein sequence ID" value="ENSLLEP00000042075.1"/>
    <property type="gene ID" value="ENSLLEG00000026769.1"/>
</dbReference>
<dbReference type="PRINTS" id="PR00080">
    <property type="entry name" value="SDRFAMILY"/>
</dbReference>
<proteinExistence type="inferred from homology"/>
<dbReference type="PANTHER" id="PTHR43391:SF72">
    <property type="entry name" value="RETINOL DEHYDROGENASE"/>
    <property type="match status" value="1"/>
</dbReference>
<dbReference type="Gene3D" id="3.40.50.720">
    <property type="entry name" value="NAD(P)-binding Rossmann-like Domain"/>
    <property type="match status" value="1"/>
</dbReference>
<keyword evidence="2" id="KW-0560">Oxidoreductase</keyword>
<name>A0A8C5QRM2_9ANUR</name>
<organism evidence="4 5">
    <name type="scientific">Leptobrachium leishanense</name>
    <name type="common">Leishan spiny toad</name>
    <dbReference type="NCBI Taxonomy" id="445787"/>
    <lineage>
        <taxon>Eukaryota</taxon>
        <taxon>Metazoa</taxon>
        <taxon>Chordata</taxon>
        <taxon>Craniata</taxon>
        <taxon>Vertebrata</taxon>
        <taxon>Euteleostomi</taxon>
        <taxon>Amphibia</taxon>
        <taxon>Batrachia</taxon>
        <taxon>Anura</taxon>
        <taxon>Pelobatoidea</taxon>
        <taxon>Megophryidae</taxon>
        <taxon>Leptobrachium</taxon>
    </lineage>
</organism>
<sequence>MREVKQKEQREGKAGGQKEYSRAFIGRTRSLDLVRVIRERSGNGWKGDLKLGTGRGVTAEGRDAVLSLCMLWRKIFATMRNLAKRGALEEAGRNALETTLEIKELDVCSDGSIRECLDSIPDRHVDILINNAGVGLVGPLECHSIQDMQAVFETNFFGVVRMIKEVLPDMKRRKSGHIVVISSVMGLQGIVFNDIYSASKSAVEGFCESLVFQAMKFNIFITLIEPGPVTTDFELKTYEEAARGDYSKTDPETADIFINYYLKNSKAIFSSLGQSPEDIAEHTLQVLTMETPPFRHQTNQVFTPLTALKHADPSGELATNVFYKLVFQHETLMQASLLAIKLLRWKANKVQQGAKILGFM</sequence>
<evidence type="ECO:0008006" key="6">
    <source>
        <dbReference type="Google" id="ProtNLM"/>
    </source>
</evidence>
<comment type="similarity">
    <text evidence="1 3">Belongs to the short-chain dehydrogenases/reductases (SDR) family.</text>
</comment>
<keyword evidence="5" id="KW-1185">Reference proteome</keyword>
<protein>
    <recommendedName>
        <fullName evidence="6">Retinol dehydrogenase 8</fullName>
    </recommendedName>
</protein>
<evidence type="ECO:0000313" key="5">
    <source>
        <dbReference type="Proteomes" id="UP000694569"/>
    </source>
</evidence>
<dbReference type="InterPro" id="IPR036291">
    <property type="entry name" value="NAD(P)-bd_dom_sf"/>
</dbReference>
<dbReference type="GeneTree" id="ENSGT00940000167399"/>
<evidence type="ECO:0000313" key="4">
    <source>
        <dbReference type="Ensembl" id="ENSLLEP00000042075.1"/>
    </source>
</evidence>
<dbReference type="GO" id="GO:0005829">
    <property type="term" value="C:cytosol"/>
    <property type="evidence" value="ECO:0007669"/>
    <property type="project" value="TreeGrafter"/>
</dbReference>
<accession>A0A8C5QRM2</accession>
<dbReference type="PANTHER" id="PTHR43391">
    <property type="entry name" value="RETINOL DEHYDROGENASE-RELATED"/>
    <property type="match status" value="1"/>
</dbReference>
<dbReference type="Pfam" id="PF00106">
    <property type="entry name" value="adh_short"/>
    <property type="match status" value="1"/>
</dbReference>
<evidence type="ECO:0000256" key="3">
    <source>
        <dbReference type="RuleBase" id="RU000363"/>
    </source>
</evidence>
<dbReference type="SUPFAM" id="SSF51735">
    <property type="entry name" value="NAD(P)-binding Rossmann-fold domains"/>
    <property type="match status" value="1"/>
</dbReference>
<evidence type="ECO:0000256" key="2">
    <source>
        <dbReference type="ARBA" id="ARBA00023002"/>
    </source>
</evidence>
<dbReference type="InterPro" id="IPR002347">
    <property type="entry name" value="SDR_fam"/>
</dbReference>
<dbReference type="GO" id="GO:0016491">
    <property type="term" value="F:oxidoreductase activity"/>
    <property type="evidence" value="ECO:0007669"/>
    <property type="project" value="UniProtKB-KW"/>
</dbReference>
<dbReference type="OrthoDB" id="47007at2759"/>
<evidence type="ECO:0000256" key="1">
    <source>
        <dbReference type="ARBA" id="ARBA00006484"/>
    </source>
</evidence>
<dbReference type="PRINTS" id="PR00081">
    <property type="entry name" value="GDHRDH"/>
</dbReference>
<dbReference type="AlphaFoldDB" id="A0A8C5QRM2"/>
<reference evidence="4" key="2">
    <citation type="submission" date="2025-09" db="UniProtKB">
        <authorList>
            <consortium name="Ensembl"/>
        </authorList>
    </citation>
    <scope>IDENTIFICATION</scope>
</reference>
<dbReference type="Proteomes" id="UP000694569">
    <property type="component" value="Unplaced"/>
</dbReference>
<reference evidence="4" key="1">
    <citation type="submission" date="2025-08" db="UniProtKB">
        <authorList>
            <consortium name="Ensembl"/>
        </authorList>
    </citation>
    <scope>IDENTIFICATION</scope>
</reference>